<feature type="region of interest" description="Disordered" evidence="5">
    <location>
        <begin position="106"/>
        <end position="127"/>
    </location>
</feature>
<dbReference type="PANTHER" id="PTHR12400:SF103">
    <property type="entry name" value="INOSITOL POLYPHOSPHATE MULTIKINASE"/>
    <property type="match status" value="1"/>
</dbReference>
<dbReference type="PANTHER" id="PTHR12400">
    <property type="entry name" value="INOSITOL POLYPHOSPHATE KINASE"/>
    <property type="match status" value="1"/>
</dbReference>
<dbReference type="Proteomes" id="UP000033483">
    <property type="component" value="Unassembled WGS sequence"/>
</dbReference>
<keyword evidence="2 4" id="KW-0808">Transferase</keyword>
<dbReference type="GO" id="GO:0008440">
    <property type="term" value="F:inositol-1,4,5-trisphosphate 3-kinase activity"/>
    <property type="evidence" value="ECO:0007669"/>
    <property type="project" value="TreeGrafter"/>
</dbReference>
<dbReference type="GO" id="GO:0032958">
    <property type="term" value="P:inositol phosphate biosynthetic process"/>
    <property type="evidence" value="ECO:0007669"/>
    <property type="project" value="InterPro"/>
</dbReference>
<dbReference type="AlphaFoldDB" id="A0A0F4ZCD0"/>
<sequence length="517" mass="57757">MPSSRTCIPRHEELVAYNAVAGHDGTMCDPTGKLFVKPCTAAEIAFYESSQNPQYQDFRELMPSFYGTLKLNNHAQDAVLQLVNGVSEPALLHEAPADDLAKTENNVNSVSTSTTVSTTNSVAESTETTETDIPSCITITVDSEHVKNTDFHFQVLSQNQLSAPPSAPASTVSTPKTEEWVPNGGKRIKTDTAVVLENTTYGFKHPNILDCKLGTRLWADDAPQQKKDRFDEIARNTTHRNYGFRIAGMRAWRGSDNSAELDQNDYMVYDRLYGRDHVTDDTLAPTIRRFIFNKEAGITHELGQAVSAAFVAELEQVHEVLQRHNLRMYSGSLLFIFEGHGPTLAKKIEERARYIEELEAHPEESDAEDAVRMDETALFKAVANHGCTEILESGDKVTIINQDATTLDATSDNDDDDDDDDDDEDGMPKTHSLRLIDFAHAKWVRSEDGPDRGMLLGVKSLIDIFQSFVDEKEDPQEKEKAVSVPSLKQKAHCHFEAEKDNDQPEQHKDKKRKLSCV</sequence>
<evidence type="ECO:0000256" key="5">
    <source>
        <dbReference type="SAM" id="MobiDB-lite"/>
    </source>
</evidence>
<accession>A0A0F4ZCD0</accession>
<gene>
    <name evidence="6" type="ORF">TD95_004990</name>
</gene>
<comment type="caution">
    <text evidence="6">The sequence shown here is derived from an EMBL/GenBank/DDBJ whole genome shotgun (WGS) entry which is preliminary data.</text>
</comment>
<organism evidence="6 7">
    <name type="scientific">Thielaviopsis punctulata</name>
    <dbReference type="NCBI Taxonomy" id="72032"/>
    <lineage>
        <taxon>Eukaryota</taxon>
        <taxon>Fungi</taxon>
        <taxon>Dikarya</taxon>
        <taxon>Ascomycota</taxon>
        <taxon>Pezizomycotina</taxon>
        <taxon>Sordariomycetes</taxon>
        <taxon>Hypocreomycetidae</taxon>
        <taxon>Microascales</taxon>
        <taxon>Ceratocystidaceae</taxon>
        <taxon>Thielaviopsis</taxon>
    </lineage>
</organism>
<dbReference type="InterPro" id="IPR005522">
    <property type="entry name" value="IPK"/>
</dbReference>
<feature type="region of interest" description="Disordered" evidence="5">
    <location>
        <begin position="162"/>
        <end position="184"/>
    </location>
</feature>
<evidence type="ECO:0000256" key="1">
    <source>
        <dbReference type="ARBA" id="ARBA00007374"/>
    </source>
</evidence>
<dbReference type="GO" id="GO:0005737">
    <property type="term" value="C:cytoplasm"/>
    <property type="evidence" value="ECO:0007669"/>
    <property type="project" value="TreeGrafter"/>
</dbReference>
<name>A0A0F4ZCD0_9PEZI</name>
<feature type="region of interest" description="Disordered" evidence="5">
    <location>
        <begin position="497"/>
        <end position="517"/>
    </location>
</feature>
<dbReference type="Pfam" id="PF03770">
    <property type="entry name" value="IPK"/>
    <property type="match status" value="1"/>
</dbReference>
<dbReference type="InterPro" id="IPR038286">
    <property type="entry name" value="IPK_sf"/>
</dbReference>
<dbReference type="GO" id="GO:0046854">
    <property type="term" value="P:phosphatidylinositol phosphate biosynthetic process"/>
    <property type="evidence" value="ECO:0007669"/>
    <property type="project" value="TreeGrafter"/>
</dbReference>
<dbReference type="Gene3D" id="3.30.470.160">
    <property type="entry name" value="Inositol polyphosphate kinase"/>
    <property type="match status" value="1"/>
</dbReference>
<feature type="compositionally biased region" description="Acidic residues" evidence="5">
    <location>
        <begin position="411"/>
        <end position="425"/>
    </location>
</feature>
<evidence type="ECO:0000256" key="2">
    <source>
        <dbReference type="ARBA" id="ARBA00022679"/>
    </source>
</evidence>
<keyword evidence="7" id="KW-1185">Reference proteome</keyword>
<keyword evidence="3 4" id="KW-0418">Kinase</keyword>
<evidence type="ECO:0000313" key="7">
    <source>
        <dbReference type="Proteomes" id="UP000033483"/>
    </source>
</evidence>
<dbReference type="GO" id="GO:0000824">
    <property type="term" value="F:inositol-1,4,5,6-tetrakisphosphate 3-kinase activity"/>
    <property type="evidence" value="ECO:0007669"/>
    <property type="project" value="TreeGrafter"/>
</dbReference>
<evidence type="ECO:0000256" key="4">
    <source>
        <dbReference type="RuleBase" id="RU363090"/>
    </source>
</evidence>
<dbReference type="GO" id="GO:0005634">
    <property type="term" value="C:nucleus"/>
    <property type="evidence" value="ECO:0007669"/>
    <property type="project" value="TreeGrafter"/>
</dbReference>
<dbReference type="OrthoDB" id="338650at2759"/>
<evidence type="ECO:0000256" key="3">
    <source>
        <dbReference type="ARBA" id="ARBA00022777"/>
    </source>
</evidence>
<dbReference type="EC" id="2.7.-.-" evidence="4"/>
<feature type="region of interest" description="Disordered" evidence="5">
    <location>
        <begin position="407"/>
        <end position="430"/>
    </location>
</feature>
<comment type="similarity">
    <text evidence="1 4">Belongs to the inositol phosphokinase (IPK) family.</text>
</comment>
<protein>
    <recommendedName>
        <fullName evidence="4">Kinase</fullName>
        <ecNumber evidence="4">2.7.-.-</ecNumber>
    </recommendedName>
</protein>
<proteinExistence type="inferred from homology"/>
<feature type="compositionally biased region" description="Basic and acidic residues" evidence="5">
    <location>
        <begin position="497"/>
        <end position="508"/>
    </location>
</feature>
<evidence type="ECO:0000313" key="6">
    <source>
        <dbReference type="EMBL" id="KKA27895.1"/>
    </source>
</evidence>
<dbReference type="SUPFAM" id="SSF56104">
    <property type="entry name" value="SAICAR synthase-like"/>
    <property type="match status" value="1"/>
</dbReference>
<reference evidence="6 7" key="1">
    <citation type="submission" date="2015-03" db="EMBL/GenBank/DDBJ databases">
        <authorList>
            <person name="Radwan O."/>
            <person name="Al-Naeli F.A."/>
            <person name="Rendon G.A."/>
            <person name="Fields C."/>
        </authorList>
    </citation>
    <scope>NUCLEOTIDE SEQUENCE [LARGE SCALE GENOMIC DNA]</scope>
    <source>
        <strain evidence="6">CR-DP1</strain>
    </source>
</reference>
<dbReference type="EMBL" id="LAEV01001538">
    <property type="protein sequence ID" value="KKA27895.1"/>
    <property type="molecule type" value="Genomic_DNA"/>
</dbReference>